<dbReference type="STRING" id="996166.SAMN05192554_10590"/>
<sequence>MSDPATPRRRTVLKRLGAGGLALLAGGTAAAGASPDDPPCSPYECPGQYPDYPMFDDDDDSATSYSTDYDTEHQSVAKVYEPQVPEDGDGEPIVDSWVVWMTTSSFVSTTAREDHPLDGYIDYIMEQETVCTYEEGSGTSLDQKNLDGWYGAKGFTDGDDSYGWDDFAFDTVEYGAGFVPYVGTGQATWNYLDGVASGVSENIDNTEEITRRWHYNDGDETPLPGGPWKGKTTTYLKFRADMNESTTMDITLDNEPTTYDNFGKTHTTMSFTLDAPDVQPQALSELSDEKLAEMGIDRIDSDTIRRNPSHARRLGETSRQRVQEGGSVYVARRTDH</sequence>
<evidence type="ECO:0000256" key="1">
    <source>
        <dbReference type="SAM" id="MobiDB-lite"/>
    </source>
</evidence>
<reference evidence="2 3" key="1">
    <citation type="submission" date="2016-10" db="EMBL/GenBank/DDBJ databases">
        <authorList>
            <person name="de Groot N.N."/>
        </authorList>
    </citation>
    <scope>NUCLEOTIDE SEQUENCE [LARGE SCALE GENOMIC DNA]</scope>
    <source>
        <strain evidence="3">EB21,IBRC-M 10013,KCTC 4048</strain>
    </source>
</reference>
<evidence type="ECO:0000313" key="3">
    <source>
        <dbReference type="Proteomes" id="UP000199370"/>
    </source>
</evidence>
<dbReference type="InterPro" id="IPR006311">
    <property type="entry name" value="TAT_signal"/>
</dbReference>
<organism evidence="2 3">
    <name type="scientific">Haloarchaeobius iranensis</name>
    <dbReference type="NCBI Taxonomy" id="996166"/>
    <lineage>
        <taxon>Archaea</taxon>
        <taxon>Methanobacteriati</taxon>
        <taxon>Methanobacteriota</taxon>
        <taxon>Stenosarchaea group</taxon>
        <taxon>Halobacteria</taxon>
        <taxon>Halobacteriales</taxon>
        <taxon>Halorubellaceae</taxon>
        <taxon>Haloarchaeobius</taxon>
    </lineage>
</organism>
<feature type="region of interest" description="Disordered" evidence="1">
    <location>
        <begin position="310"/>
        <end position="336"/>
    </location>
</feature>
<dbReference type="EMBL" id="FNIA01000005">
    <property type="protein sequence ID" value="SDM65157.1"/>
    <property type="molecule type" value="Genomic_DNA"/>
</dbReference>
<gene>
    <name evidence="2" type="ORF">SAMN05192554_10590</name>
</gene>
<name>A0A1G9UZE5_9EURY</name>
<feature type="compositionally biased region" description="Basic and acidic residues" evidence="1">
    <location>
        <begin position="313"/>
        <end position="322"/>
    </location>
</feature>
<feature type="region of interest" description="Disordered" evidence="1">
    <location>
        <begin position="28"/>
        <end position="69"/>
    </location>
</feature>
<dbReference type="PROSITE" id="PS51318">
    <property type="entry name" value="TAT"/>
    <property type="match status" value="1"/>
</dbReference>
<evidence type="ECO:0000313" key="2">
    <source>
        <dbReference type="EMBL" id="SDM65157.1"/>
    </source>
</evidence>
<keyword evidence="3" id="KW-1185">Reference proteome</keyword>
<dbReference type="AlphaFoldDB" id="A0A1G9UZE5"/>
<dbReference type="Proteomes" id="UP000199370">
    <property type="component" value="Unassembled WGS sequence"/>
</dbReference>
<proteinExistence type="predicted"/>
<protein>
    <submittedName>
        <fullName evidence="2">Uncharacterized protein</fullName>
    </submittedName>
</protein>
<dbReference type="RefSeq" id="WP_089732097.1">
    <property type="nucleotide sequence ID" value="NZ_FNIA01000005.1"/>
</dbReference>
<accession>A0A1G9UZE5</accession>